<dbReference type="Pfam" id="PF07687">
    <property type="entry name" value="M20_dimer"/>
    <property type="match status" value="1"/>
</dbReference>
<protein>
    <submittedName>
        <fullName evidence="2">M20/M25/M40 family metallo-hydrolase</fullName>
    </submittedName>
</protein>
<evidence type="ECO:0000259" key="1">
    <source>
        <dbReference type="Pfam" id="PF07687"/>
    </source>
</evidence>
<sequence>MKQTEEWNTAKSRIENQIKELRHRLHTCPEISGQERKTKAALKQFLEESTNLELHDCGGGFYAVYRSSTADSAKKGVAFRADYDALALPEGGAAHLCGHDGHASALCGAVLLLEQQVKEGRDPGRNVYFLFQPAEETGAGAAPCCELFDKEEIEEIYGAHNLPGFAFGEVYTKEGTFACGSEGLTLRFIGKPTHAAYPELGISPAPAVGQILTGIPSFLNKKEHGYSGMALCTVIGVQMGEKAFGAAAEKAEVWLTLRAERGADLKKLRQMVLTRAEELAVQDGLILETEEQDVFPAAENDSACAKKVLKVCGGRILQEPMRWSEDFGHYLNHCRGAFFGIGAGVEYPGLHTETYEYPDGLLMRTAESFLKLL</sequence>
<reference evidence="2 3" key="1">
    <citation type="journal article" date="2021" name="ISME Commun">
        <title>Automated analysis of genomic sequences facilitates high-throughput and comprehensive description of bacteria.</title>
        <authorList>
            <person name="Hitch T.C.A."/>
        </authorList>
    </citation>
    <scope>NUCLEOTIDE SEQUENCE [LARGE SCALE GENOMIC DNA]</scope>
    <source>
        <strain evidence="2 3">Sanger_04</strain>
    </source>
</reference>
<comment type="caution">
    <text evidence="2">The sequence shown here is derived from an EMBL/GenBank/DDBJ whole genome shotgun (WGS) entry which is preliminary data.</text>
</comment>
<evidence type="ECO:0000313" key="3">
    <source>
        <dbReference type="Proteomes" id="UP001652461"/>
    </source>
</evidence>
<dbReference type="PANTHER" id="PTHR11014">
    <property type="entry name" value="PEPTIDASE M20 FAMILY MEMBER"/>
    <property type="match status" value="1"/>
</dbReference>
<organism evidence="2 3">
    <name type="scientific">Laedolimicola ammoniilytica</name>
    <dbReference type="NCBI Taxonomy" id="2981771"/>
    <lineage>
        <taxon>Bacteria</taxon>
        <taxon>Bacillati</taxon>
        <taxon>Bacillota</taxon>
        <taxon>Clostridia</taxon>
        <taxon>Lachnospirales</taxon>
        <taxon>Lachnospiraceae</taxon>
        <taxon>Laedolimicola</taxon>
    </lineage>
</organism>
<dbReference type="Pfam" id="PF01546">
    <property type="entry name" value="Peptidase_M20"/>
    <property type="match status" value="1"/>
</dbReference>
<dbReference type="SUPFAM" id="SSF53187">
    <property type="entry name" value="Zn-dependent exopeptidases"/>
    <property type="match status" value="1"/>
</dbReference>
<dbReference type="InterPro" id="IPR002933">
    <property type="entry name" value="Peptidase_M20"/>
</dbReference>
<dbReference type="SUPFAM" id="SSF55031">
    <property type="entry name" value="Bacterial exopeptidase dimerisation domain"/>
    <property type="match status" value="1"/>
</dbReference>
<dbReference type="EMBL" id="JAOQKC010000013">
    <property type="protein sequence ID" value="MCU6697352.1"/>
    <property type="molecule type" value="Genomic_DNA"/>
</dbReference>
<dbReference type="InterPro" id="IPR017439">
    <property type="entry name" value="Amidohydrolase"/>
</dbReference>
<dbReference type="InterPro" id="IPR036264">
    <property type="entry name" value="Bact_exopeptidase_dim_dom"/>
</dbReference>
<dbReference type="InterPro" id="IPR011650">
    <property type="entry name" value="Peptidase_M20_dimer"/>
</dbReference>
<dbReference type="RefSeq" id="WP_262670805.1">
    <property type="nucleotide sequence ID" value="NZ_JAOQKC010000013.1"/>
</dbReference>
<name>A0ABT2RYE2_9FIRM</name>
<dbReference type="Proteomes" id="UP001652461">
    <property type="component" value="Unassembled WGS sequence"/>
</dbReference>
<dbReference type="Gene3D" id="3.40.630.10">
    <property type="entry name" value="Zn peptidases"/>
    <property type="match status" value="1"/>
</dbReference>
<keyword evidence="3" id="KW-1185">Reference proteome</keyword>
<dbReference type="PANTHER" id="PTHR11014:SF169">
    <property type="entry name" value="CLAN MH, FAMILY M20, PEPTIDASE T-LIKE METALLOPEPTIDASE"/>
    <property type="match status" value="1"/>
</dbReference>
<accession>A0ABT2RYE2</accession>
<feature type="domain" description="Peptidase M20 dimerisation" evidence="1">
    <location>
        <begin position="180"/>
        <end position="282"/>
    </location>
</feature>
<evidence type="ECO:0000313" key="2">
    <source>
        <dbReference type="EMBL" id="MCU6697352.1"/>
    </source>
</evidence>
<proteinExistence type="predicted"/>
<dbReference type="Gene3D" id="3.30.70.360">
    <property type="match status" value="1"/>
</dbReference>
<gene>
    <name evidence="2" type="ORF">OCV63_10640</name>
</gene>